<evidence type="ECO:0000256" key="2">
    <source>
        <dbReference type="ARBA" id="ARBA00004922"/>
    </source>
</evidence>
<evidence type="ECO:0000256" key="1">
    <source>
        <dbReference type="ARBA" id="ARBA00001913"/>
    </source>
</evidence>
<evidence type="ECO:0000256" key="8">
    <source>
        <dbReference type="PIRSR" id="PIRSR601382-3"/>
    </source>
</evidence>
<dbReference type="GO" id="GO:0016020">
    <property type="term" value="C:membrane"/>
    <property type="evidence" value="ECO:0007669"/>
    <property type="project" value="InterPro"/>
</dbReference>
<dbReference type="EC" id="3.2.1.-" evidence="9"/>
<keyword evidence="12" id="KW-1185">Reference proteome</keyword>
<evidence type="ECO:0000313" key="12">
    <source>
        <dbReference type="Proteomes" id="UP000813461"/>
    </source>
</evidence>
<evidence type="ECO:0000256" key="6">
    <source>
        <dbReference type="PIRSR" id="PIRSR601382-1"/>
    </source>
</evidence>
<dbReference type="PANTHER" id="PTHR11742:SF103">
    <property type="entry name" value="ENDOPLASMIC RETICULUM MANNOSIDASE MNL2-RELATED"/>
    <property type="match status" value="1"/>
</dbReference>
<sequence>MFRYRRYRVFLVFAVFAIFALYKFGSSGTTWQEAASTAAELKNEAEDALGFGSKPRPPVAHETKKLEFEVPAASRPQLQQTPPPPVKKKPSLSHSSMGAAETLQPKPSVPTIIGHKPHVNPAPPAAHLALSTSIEPIHWTKLSEKFPVPSQSLIKLPTGKPRAIPKIQHKFQPEDASARVGRLAKLDRVRAVFKKSWDGYREFAWLHDELKPQSGTFKDPFANWGATLVDALDTLWIMGLKDEFEEAAQAVDKIDFTTTPRADIPLFETTIRYLGGLVAAYDISGKKYKNLLSKAVELADVLISAFDTPNRMPETYYYWRPQFSSQRHRAGTHVILAEIGSLSMEFTRLAQLTEDHRYYDAIARITDNLEAFQNNTRLAGMWPTYLDASGCGRVYIDVAPQVPMDAAAGIFDVSATPAPTQQLSPEGKKYVPLQLPDPIVLTPNGANPTYAPLSEEDTFATVNSGIGTVRNWKGEPLEKRQLNVDAVEPPLPDPAGSIVRPTNVSPAEAAMPTPPECVEQGFMSTSDYGREEYTLGGMSDSTYEYLPKEYLLLGGQVEKYRTMYEQSMDVVKERLIFRPMLPNNDDVLFCGKLSVPARLEDLVPSDLVGENAHLTCFAGGMFGMGAKLFNRPEDLEIAKKLTEGCVWSYNMTQSGIMPESFEAIPCENPDSCSWNQTLYWETLDPRSDYRLQTYKEQIANYHSQLASASSWYKEQLAAMTEPPKPSANAAFPVLATPTPIYADTLDKRQFIDLLDDAQSNASASISRNGRSNRNSNTVGGLQQPETQPTKTQTFVNTEDIISQPSRTLPAFPYLYSPVPPMNHDEYVRNKILEERLPPGVTRIGARNYILRPEAIESVWYMYRITGDNHWREVGWRMFLAVDQHTSTKYGNSAVDDVTKLSPTLNDEMESFWLAETLKYFYLLFESEEVVSLDDWVLNTEAHPFQRPT</sequence>
<evidence type="ECO:0000313" key="11">
    <source>
        <dbReference type="EMBL" id="KAH7095205.1"/>
    </source>
</evidence>
<dbReference type="PANTHER" id="PTHR11742">
    <property type="entry name" value="MANNOSYL-OLIGOSACCHARIDE ALPHA-1,2-MANNOSIDASE-RELATED"/>
    <property type="match status" value="1"/>
</dbReference>
<keyword evidence="9" id="KW-0326">Glycosidase</keyword>
<keyword evidence="7" id="KW-0479">Metal-binding</keyword>
<feature type="active site" evidence="6">
    <location>
        <position position="540"/>
    </location>
</feature>
<dbReference type="EMBL" id="JAGMVJ010000001">
    <property type="protein sequence ID" value="KAH7095205.1"/>
    <property type="molecule type" value="Genomic_DNA"/>
</dbReference>
<feature type="active site" description="Proton donor" evidence="6">
    <location>
        <position position="268"/>
    </location>
</feature>
<evidence type="ECO:0000256" key="3">
    <source>
        <dbReference type="ARBA" id="ARBA00007658"/>
    </source>
</evidence>
<keyword evidence="4 9" id="KW-0378">Hydrolase</keyword>
<dbReference type="InterPro" id="IPR050749">
    <property type="entry name" value="Glycosyl_Hydrolase_47"/>
</dbReference>
<organism evidence="11 12">
    <name type="scientific">Paraphoma chrysanthemicola</name>
    <dbReference type="NCBI Taxonomy" id="798071"/>
    <lineage>
        <taxon>Eukaryota</taxon>
        <taxon>Fungi</taxon>
        <taxon>Dikarya</taxon>
        <taxon>Ascomycota</taxon>
        <taxon>Pezizomycotina</taxon>
        <taxon>Dothideomycetes</taxon>
        <taxon>Pleosporomycetidae</taxon>
        <taxon>Pleosporales</taxon>
        <taxon>Pleosporineae</taxon>
        <taxon>Phaeosphaeriaceae</taxon>
        <taxon>Paraphoma</taxon>
    </lineage>
</organism>
<dbReference type="GO" id="GO:0005975">
    <property type="term" value="P:carbohydrate metabolic process"/>
    <property type="evidence" value="ECO:0007669"/>
    <property type="project" value="InterPro"/>
</dbReference>
<dbReference type="OrthoDB" id="8118055at2759"/>
<comment type="pathway">
    <text evidence="2">Protein modification; protein glycosylation.</text>
</comment>
<feature type="active site" evidence="6">
    <location>
        <position position="853"/>
    </location>
</feature>
<keyword evidence="7" id="KW-0106">Calcium</keyword>
<comment type="similarity">
    <text evidence="3 9">Belongs to the glycosyl hydrolase 47 family.</text>
</comment>
<evidence type="ECO:0000256" key="7">
    <source>
        <dbReference type="PIRSR" id="PIRSR601382-2"/>
    </source>
</evidence>
<dbReference type="InterPro" id="IPR012341">
    <property type="entry name" value="6hp_glycosidase-like_sf"/>
</dbReference>
<reference evidence="11" key="1">
    <citation type="journal article" date="2021" name="Nat. Commun.">
        <title>Genetic determinants of endophytism in the Arabidopsis root mycobiome.</title>
        <authorList>
            <person name="Mesny F."/>
            <person name="Miyauchi S."/>
            <person name="Thiergart T."/>
            <person name="Pickel B."/>
            <person name="Atanasova L."/>
            <person name="Karlsson M."/>
            <person name="Huettel B."/>
            <person name="Barry K.W."/>
            <person name="Haridas S."/>
            <person name="Chen C."/>
            <person name="Bauer D."/>
            <person name="Andreopoulos W."/>
            <person name="Pangilinan J."/>
            <person name="LaButti K."/>
            <person name="Riley R."/>
            <person name="Lipzen A."/>
            <person name="Clum A."/>
            <person name="Drula E."/>
            <person name="Henrissat B."/>
            <person name="Kohler A."/>
            <person name="Grigoriev I.V."/>
            <person name="Martin F.M."/>
            <person name="Hacquard S."/>
        </authorList>
    </citation>
    <scope>NUCLEOTIDE SEQUENCE</scope>
    <source>
        <strain evidence="11">MPI-SDFR-AT-0120</strain>
    </source>
</reference>
<evidence type="ECO:0000256" key="9">
    <source>
        <dbReference type="RuleBase" id="RU361193"/>
    </source>
</evidence>
<dbReference type="GO" id="GO:0004571">
    <property type="term" value="F:mannosyl-oligosaccharide 1,2-alpha-mannosidase activity"/>
    <property type="evidence" value="ECO:0007669"/>
    <property type="project" value="InterPro"/>
</dbReference>
<evidence type="ECO:0000256" key="4">
    <source>
        <dbReference type="ARBA" id="ARBA00022801"/>
    </source>
</evidence>
<comment type="caution">
    <text evidence="11">The sequence shown here is derived from an EMBL/GenBank/DDBJ whole genome shotgun (WGS) entry which is preliminary data.</text>
</comment>
<dbReference type="SUPFAM" id="SSF48225">
    <property type="entry name" value="Seven-hairpin glycosidases"/>
    <property type="match status" value="1"/>
</dbReference>
<dbReference type="Gene3D" id="1.50.10.10">
    <property type="match status" value="3"/>
</dbReference>
<dbReference type="AlphaFoldDB" id="A0A8K0RI20"/>
<dbReference type="Proteomes" id="UP000813461">
    <property type="component" value="Unassembled WGS sequence"/>
</dbReference>
<feature type="disulfide bond" evidence="8">
    <location>
        <begin position="616"/>
        <end position="645"/>
    </location>
</feature>
<feature type="active site" description="Proton donor" evidence="6">
    <location>
        <position position="659"/>
    </location>
</feature>
<dbReference type="UniPathway" id="UPA00378"/>
<keyword evidence="5 8" id="KW-1015">Disulfide bond</keyword>
<dbReference type="GO" id="GO:0036503">
    <property type="term" value="P:ERAD pathway"/>
    <property type="evidence" value="ECO:0007669"/>
    <property type="project" value="UniProtKB-ARBA"/>
</dbReference>
<dbReference type="InterPro" id="IPR001382">
    <property type="entry name" value="Glyco_hydro_47"/>
</dbReference>
<feature type="region of interest" description="Disordered" evidence="10">
    <location>
        <begin position="68"/>
        <end position="117"/>
    </location>
</feature>
<accession>A0A8K0RI20</accession>
<dbReference type="Pfam" id="PF01532">
    <property type="entry name" value="Glyco_hydro_47"/>
    <property type="match status" value="1"/>
</dbReference>
<dbReference type="GO" id="GO:0005509">
    <property type="term" value="F:calcium ion binding"/>
    <property type="evidence" value="ECO:0007669"/>
    <property type="project" value="InterPro"/>
</dbReference>
<protein>
    <recommendedName>
        <fullName evidence="9">alpha-1,2-Mannosidase</fullName>
        <ecNumber evidence="9">3.2.1.-</ecNumber>
    </recommendedName>
</protein>
<name>A0A8K0RI20_9PLEO</name>
<feature type="region of interest" description="Disordered" evidence="10">
    <location>
        <begin position="762"/>
        <end position="791"/>
    </location>
</feature>
<evidence type="ECO:0000256" key="5">
    <source>
        <dbReference type="ARBA" id="ARBA00023157"/>
    </source>
</evidence>
<proteinExistence type="inferred from homology"/>
<feature type="binding site" evidence="7">
    <location>
        <position position="939"/>
    </location>
    <ligand>
        <name>Ca(2+)</name>
        <dbReference type="ChEBI" id="CHEBI:29108"/>
    </ligand>
</feature>
<dbReference type="InterPro" id="IPR036026">
    <property type="entry name" value="Seven-hairpin_glycosidases"/>
</dbReference>
<gene>
    <name evidence="11" type="ORF">FB567DRAFT_511979</name>
</gene>
<dbReference type="GO" id="GO:0005783">
    <property type="term" value="C:endoplasmic reticulum"/>
    <property type="evidence" value="ECO:0007669"/>
    <property type="project" value="TreeGrafter"/>
</dbReference>
<comment type="cofactor">
    <cofactor evidence="1 7">
        <name>Ca(2+)</name>
        <dbReference type="ChEBI" id="CHEBI:29108"/>
    </cofactor>
</comment>
<dbReference type="PRINTS" id="PR00747">
    <property type="entry name" value="GLYHDRLASE47"/>
</dbReference>
<evidence type="ECO:0000256" key="10">
    <source>
        <dbReference type="SAM" id="MobiDB-lite"/>
    </source>
</evidence>